<dbReference type="SUPFAM" id="SSF54427">
    <property type="entry name" value="NTF2-like"/>
    <property type="match status" value="1"/>
</dbReference>
<dbReference type="AlphaFoldDB" id="A0A8J3E1Z1"/>
<sequence length="126" mass="13370">MSQAQNSSAQQIAERYIAAWNETDADRRAALLGQDWAEDAVYVDPMGRAAGQRDIGALIGAVQQRFPGFRFALVRPADGHGDHVRFSWSLGPAGAAPPIEGSDVLVLDGGRIAQVIGFLDKLPAAA</sequence>
<evidence type="ECO:0000313" key="2">
    <source>
        <dbReference type="EMBL" id="GGF03918.1"/>
    </source>
</evidence>
<dbReference type="Proteomes" id="UP000646365">
    <property type="component" value="Unassembled WGS sequence"/>
</dbReference>
<accession>A0A8J3E1Z1</accession>
<feature type="domain" description="SnoaL-like" evidence="1">
    <location>
        <begin position="13"/>
        <end position="114"/>
    </location>
</feature>
<dbReference type="Pfam" id="PF12680">
    <property type="entry name" value="SnoaL_2"/>
    <property type="match status" value="1"/>
</dbReference>
<dbReference type="InterPro" id="IPR037401">
    <property type="entry name" value="SnoaL-like"/>
</dbReference>
<dbReference type="EMBL" id="BMJQ01000001">
    <property type="protein sequence ID" value="GGF03918.1"/>
    <property type="molecule type" value="Genomic_DNA"/>
</dbReference>
<dbReference type="Gene3D" id="3.10.450.50">
    <property type="match status" value="1"/>
</dbReference>
<dbReference type="RefSeq" id="WP_189042397.1">
    <property type="nucleotide sequence ID" value="NZ_BMJQ01000001.1"/>
</dbReference>
<protein>
    <recommendedName>
        <fullName evidence="1">SnoaL-like domain-containing protein</fullName>
    </recommendedName>
</protein>
<dbReference type="InterPro" id="IPR032710">
    <property type="entry name" value="NTF2-like_dom_sf"/>
</dbReference>
<keyword evidence="3" id="KW-1185">Reference proteome</keyword>
<evidence type="ECO:0000313" key="3">
    <source>
        <dbReference type="Proteomes" id="UP000646365"/>
    </source>
</evidence>
<proteinExistence type="predicted"/>
<reference evidence="2" key="1">
    <citation type="journal article" date="2014" name="Int. J. Syst. Evol. Microbiol.">
        <title>Complete genome sequence of Corynebacterium casei LMG S-19264T (=DSM 44701T), isolated from a smear-ripened cheese.</title>
        <authorList>
            <consortium name="US DOE Joint Genome Institute (JGI-PGF)"/>
            <person name="Walter F."/>
            <person name="Albersmeier A."/>
            <person name="Kalinowski J."/>
            <person name="Ruckert C."/>
        </authorList>
    </citation>
    <scope>NUCLEOTIDE SEQUENCE</scope>
    <source>
        <strain evidence="2">CGMCC 1.15725</strain>
    </source>
</reference>
<reference evidence="2" key="2">
    <citation type="submission" date="2020-09" db="EMBL/GenBank/DDBJ databases">
        <authorList>
            <person name="Sun Q."/>
            <person name="Zhou Y."/>
        </authorList>
    </citation>
    <scope>NUCLEOTIDE SEQUENCE</scope>
    <source>
        <strain evidence="2">CGMCC 1.15725</strain>
    </source>
</reference>
<evidence type="ECO:0000259" key="1">
    <source>
        <dbReference type="Pfam" id="PF12680"/>
    </source>
</evidence>
<name>A0A8J3E1Z1_9PROT</name>
<organism evidence="2 3">
    <name type="scientific">Aliidongia dinghuensis</name>
    <dbReference type="NCBI Taxonomy" id="1867774"/>
    <lineage>
        <taxon>Bacteria</taxon>
        <taxon>Pseudomonadati</taxon>
        <taxon>Pseudomonadota</taxon>
        <taxon>Alphaproteobacteria</taxon>
        <taxon>Rhodospirillales</taxon>
        <taxon>Dongiaceae</taxon>
        <taxon>Aliidongia</taxon>
    </lineage>
</organism>
<gene>
    <name evidence="2" type="ORF">GCM10011611_06740</name>
</gene>
<comment type="caution">
    <text evidence="2">The sequence shown here is derived from an EMBL/GenBank/DDBJ whole genome shotgun (WGS) entry which is preliminary data.</text>
</comment>